<dbReference type="EMBL" id="JANBTW010000098">
    <property type="protein sequence ID" value="KAJ2671608.1"/>
    <property type="molecule type" value="Genomic_DNA"/>
</dbReference>
<dbReference type="Gene3D" id="3.30.1330.40">
    <property type="entry name" value="RutC-like"/>
    <property type="match status" value="1"/>
</dbReference>
<dbReference type="PANTHER" id="PTHR11803">
    <property type="entry name" value="2-IMINOBUTANOATE/2-IMINOPROPANOATE DEAMINASE RIDA"/>
    <property type="match status" value="1"/>
</dbReference>
<dbReference type="AlphaFoldDB" id="A0A9W8KWG7"/>
<dbReference type="InterPro" id="IPR006056">
    <property type="entry name" value="RidA"/>
</dbReference>
<proteinExistence type="inferred from homology"/>
<evidence type="ECO:0000313" key="3">
    <source>
        <dbReference type="Proteomes" id="UP001151518"/>
    </source>
</evidence>
<comment type="caution">
    <text evidence="2">The sequence shown here is derived from an EMBL/GenBank/DDBJ whole genome shotgun (WGS) entry which is preliminary data.</text>
</comment>
<dbReference type="InterPro" id="IPR019897">
    <property type="entry name" value="RidA_CS"/>
</dbReference>
<dbReference type="OrthoDB" id="309640at2759"/>
<protein>
    <submittedName>
        <fullName evidence="2">Uncharacterized protein</fullName>
    </submittedName>
</protein>
<comment type="similarity">
    <text evidence="1">Belongs to the RutC family.</text>
</comment>
<dbReference type="NCBIfam" id="TIGR00004">
    <property type="entry name" value="Rid family detoxifying hydrolase"/>
    <property type="match status" value="1"/>
</dbReference>
<dbReference type="FunFam" id="3.30.1330.40:FF:000001">
    <property type="entry name" value="L-PSP family endoribonuclease"/>
    <property type="match status" value="1"/>
</dbReference>
<dbReference type="GO" id="GO:0005829">
    <property type="term" value="C:cytosol"/>
    <property type="evidence" value="ECO:0007669"/>
    <property type="project" value="TreeGrafter"/>
</dbReference>
<dbReference type="GO" id="GO:0019239">
    <property type="term" value="F:deaminase activity"/>
    <property type="evidence" value="ECO:0007669"/>
    <property type="project" value="TreeGrafter"/>
</dbReference>
<organism evidence="2 3">
    <name type="scientific">Coemansia spiralis</name>
    <dbReference type="NCBI Taxonomy" id="417178"/>
    <lineage>
        <taxon>Eukaryota</taxon>
        <taxon>Fungi</taxon>
        <taxon>Fungi incertae sedis</taxon>
        <taxon>Zoopagomycota</taxon>
        <taxon>Kickxellomycotina</taxon>
        <taxon>Kickxellomycetes</taxon>
        <taxon>Kickxellales</taxon>
        <taxon>Kickxellaceae</taxon>
        <taxon>Coemansia</taxon>
    </lineage>
</organism>
<gene>
    <name evidence="2" type="ORF">GGI25_005425</name>
</gene>
<dbReference type="InterPro" id="IPR006175">
    <property type="entry name" value="YjgF/YER057c/UK114"/>
</dbReference>
<sequence>MFARIVVHHTKPVLSRFSLLSLSSPFISIRNMSRQVISTKNAPAALGPYSQAIVSNGMVFVSGQIPINPATGEIEAQDIAGQTEQVLKNLEAVLDASGSSIANVVKTTCFLDDINEWPAMNEVYAKVFHTAPPARSAFEVGKLPKSAKVEIEAIAKLNDSN</sequence>
<name>A0A9W8KWG7_9FUNG</name>
<reference evidence="2" key="1">
    <citation type="submission" date="2022-07" db="EMBL/GenBank/DDBJ databases">
        <title>Phylogenomic reconstructions and comparative analyses of Kickxellomycotina fungi.</title>
        <authorList>
            <person name="Reynolds N.K."/>
            <person name="Stajich J.E."/>
            <person name="Barry K."/>
            <person name="Grigoriev I.V."/>
            <person name="Crous P."/>
            <person name="Smith M.E."/>
        </authorList>
    </citation>
    <scope>NUCLEOTIDE SEQUENCE</scope>
    <source>
        <strain evidence="2">NRRL 3115</strain>
    </source>
</reference>
<dbReference type="InterPro" id="IPR035959">
    <property type="entry name" value="RutC-like_sf"/>
</dbReference>
<dbReference type="PANTHER" id="PTHR11803:SF58">
    <property type="entry name" value="PROTEIN HMF1-RELATED"/>
    <property type="match status" value="1"/>
</dbReference>
<dbReference type="PROSITE" id="PS01094">
    <property type="entry name" value="UPF0076"/>
    <property type="match status" value="1"/>
</dbReference>
<dbReference type="Proteomes" id="UP001151518">
    <property type="component" value="Unassembled WGS sequence"/>
</dbReference>
<accession>A0A9W8KWG7</accession>
<dbReference type="Pfam" id="PF01042">
    <property type="entry name" value="Ribonuc_L-PSP"/>
    <property type="match status" value="1"/>
</dbReference>
<evidence type="ECO:0000256" key="1">
    <source>
        <dbReference type="ARBA" id="ARBA00010552"/>
    </source>
</evidence>
<dbReference type="SUPFAM" id="SSF55298">
    <property type="entry name" value="YjgF-like"/>
    <property type="match status" value="1"/>
</dbReference>
<evidence type="ECO:0000313" key="2">
    <source>
        <dbReference type="EMBL" id="KAJ2671608.1"/>
    </source>
</evidence>
<dbReference type="CDD" id="cd00448">
    <property type="entry name" value="YjgF_YER057c_UK114_family"/>
    <property type="match status" value="1"/>
</dbReference>